<name>A0A6P1BRT1_9BRAD</name>
<sequence>MNVTVGATAATSFTVNSATSITATAPAGSAVVDIRVTTAGGTSATSAADQFSYLAAPVITSISPTTGPAGGGTSVTIAGSGFGGTTGAGAVRFGAVNAASYTVNSASSITAVSPPGTGTVDIVVTNNSQASSVTAGDRFTYQSATTQTALASSQNPSQFGQSVTFTATVTASGGTPAGTVTFADSGATIGSATLSGGVATLAVSTLAIGSHTITASYGGSTTFASSNSPSLAQTVNVPIDSVRLRALQLNVTKMVAQTSGQAISGAIDDAIADSFNDGGAFMTPGNGRIRFNFSADPRDGDGAEPATSTPGFASSAFGSDGRRDASSFGGARRSGPRVDDAFAAIAQQMPKKAPPKWQEEKQWLLWADVRSASLDRWGTTNANGVAQASQASLYGQQVNALMGLTYKATPTLAIGVVGGWETFSYTEQDINGKLKGDGWTTGTYLGWKILPTLRYDAAVTYSGIGYNGIAGTAQGNFTGERWMFATGLTGTYKTAGFLIEPSARVYALREHQNSYVDSLGTQQGTHDFMSGRASGGVKAAYPVPWLDSGIVLTPFAGLYGDYYFNKEDSGAILAAGGLPLASTPLLQGWSARATGGLAARFPGGAGVAIGGEFGGLGSNTQIWTLSAKANVPF</sequence>
<dbReference type="InterPro" id="IPR013783">
    <property type="entry name" value="Ig-like_fold"/>
</dbReference>
<gene>
    <name evidence="4" type="ORF">FNJ47_36900</name>
</gene>
<dbReference type="PANTHER" id="PTHR46769">
    <property type="entry name" value="POLYCYSTIC KIDNEY AND HEPATIC DISEASE 1 (AUTOSOMAL RECESSIVE)-LIKE 1"/>
    <property type="match status" value="1"/>
</dbReference>
<accession>A0A6P1BRT1</accession>
<dbReference type="Pfam" id="PF03797">
    <property type="entry name" value="Autotransporter"/>
    <property type="match status" value="1"/>
</dbReference>
<reference evidence="4 5" key="1">
    <citation type="journal article" date="2020" name="Arch. Microbiol.">
        <title>Bradyrhizobium uaiense sp. nov., a new highly efficient cowpea symbiont.</title>
        <authorList>
            <person name="Cabral Michel D."/>
            <person name="Azarias Guimaraes A."/>
            <person name="Martins da Costa E."/>
            <person name="Soares de Carvalho T."/>
            <person name="Balsanelli E."/>
            <person name="Willems A."/>
            <person name="Maltempi de Souza E."/>
            <person name="de Souza Moreira F.M."/>
        </authorList>
    </citation>
    <scope>NUCLEOTIDE SEQUENCE [LARGE SCALE GENOMIC DNA]</scope>
    <source>
        <strain evidence="4 5">UFLA 03-164</strain>
    </source>
</reference>
<dbReference type="InterPro" id="IPR032109">
    <property type="entry name" value="Big_3_5"/>
</dbReference>
<protein>
    <recommendedName>
        <fullName evidence="3">Autotransporter domain-containing protein</fullName>
    </recommendedName>
</protein>
<dbReference type="InterPro" id="IPR052387">
    <property type="entry name" value="Fibrocystin"/>
</dbReference>
<keyword evidence="1" id="KW-0732">Signal</keyword>
<dbReference type="SMART" id="SM00869">
    <property type="entry name" value="Autotransporter"/>
    <property type="match status" value="1"/>
</dbReference>
<dbReference type="SUPFAM" id="SSF81296">
    <property type="entry name" value="E set domains"/>
    <property type="match status" value="1"/>
</dbReference>
<dbReference type="PANTHER" id="PTHR46769:SF2">
    <property type="entry name" value="FIBROCYSTIN-L ISOFORM 2 PRECURSOR-RELATED"/>
    <property type="match status" value="1"/>
</dbReference>
<evidence type="ECO:0000256" key="1">
    <source>
        <dbReference type="ARBA" id="ARBA00022729"/>
    </source>
</evidence>
<dbReference type="InterPro" id="IPR014756">
    <property type="entry name" value="Ig_E-set"/>
</dbReference>
<comment type="caution">
    <text evidence="4">The sequence shown here is derived from an EMBL/GenBank/DDBJ whole genome shotgun (WGS) entry which is preliminary data.</text>
</comment>
<dbReference type="PROSITE" id="PS51208">
    <property type="entry name" value="AUTOTRANSPORTER"/>
    <property type="match status" value="1"/>
</dbReference>
<dbReference type="AlphaFoldDB" id="A0A6P1BRT1"/>
<dbReference type="InterPro" id="IPR002909">
    <property type="entry name" value="IPT_dom"/>
</dbReference>
<evidence type="ECO:0000313" key="4">
    <source>
        <dbReference type="EMBL" id="NEV01228.1"/>
    </source>
</evidence>
<dbReference type="InterPro" id="IPR036709">
    <property type="entry name" value="Autotransporte_beta_dom_sf"/>
</dbReference>
<organism evidence="4 5">
    <name type="scientific">Bradyrhizobium uaiense</name>
    <dbReference type="NCBI Taxonomy" id="2594946"/>
    <lineage>
        <taxon>Bacteria</taxon>
        <taxon>Pseudomonadati</taxon>
        <taxon>Pseudomonadota</taxon>
        <taxon>Alphaproteobacteria</taxon>
        <taxon>Hyphomicrobiales</taxon>
        <taxon>Nitrobacteraceae</taxon>
        <taxon>Bradyrhizobium</taxon>
    </lineage>
</organism>
<feature type="region of interest" description="Disordered" evidence="2">
    <location>
        <begin position="294"/>
        <end position="336"/>
    </location>
</feature>
<dbReference type="EMBL" id="VKHP01000225">
    <property type="protein sequence ID" value="NEV01228.1"/>
    <property type="molecule type" value="Genomic_DNA"/>
</dbReference>
<feature type="domain" description="Autotransporter" evidence="3">
    <location>
        <begin position="358"/>
        <end position="633"/>
    </location>
</feature>
<dbReference type="SMART" id="SM00429">
    <property type="entry name" value="IPT"/>
    <property type="match status" value="1"/>
</dbReference>
<keyword evidence="5" id="KW-1185">Reference proteome</keyword>
<evidence type="ECO:0000256" key="2">
    <source>
        <dbReference type="SAM" id="MobiDB-lite"/>
    </source>
</evidence>
<dbReference type="Gene3D" id="2.40.128.130">
    <property type="entry name" value="Autotransporter beta-domain"/>
    <property type="match status" value="1"/>
</dbReference>
<dbReference type="Gene3D" id="2.60.40.10">
    <property type="entry name" value="Immunoglobulins"/>
    <property type="match status" value="3"/>
</dbReference>
<dbReference type="InterPro" id="IPR005546">
    <property type="entry name" value="Autotransporte_beta"/>
</dbReference>
<dbReference type="Pfam" id="PF16640">
    <property type="entry name" value="Big_3_5"/>
    <property type="match status" value="1"/>
</dbReference>
<evidence type="ECO:0000259" key="3">
    <source>
        <dbReference type="PROSITE" id="PS51208"/>
    </source>
</evidence>
<dbReference type="CDD" id="cd00603">
    <property type="entry name" value="IPT_PCSR"/>
    <property type="match status" value="1"/>
</dbReference>
<dbReference type="Pfam" id="PF01833">
    <property type="entry name" value="TIG"/>
    <property type="match status" value="1"/>
</dbReference>
<proteinExistence type="predicted"/>
<dbReference type="SUPFAM" id="SSF103515">
    <property type="entry name" value="Autotransporter"/>
    <property type="match status" value="1"/>
</dbReference>
<dbReference type="Proteomes" id="UP000468531">
    <property type="component" value="Unassembled WGS sequence"/>
</dbReference>
<evidence type="ECO:0000313" key="5">
    <source>
        <dbReference type="Proteomes" id="UP000468531"/>
    </source>
</evidence>